<organism evidence="2 3">
    <name type="scientific">Schizopora paradoxa</name>
    <dbReference type="NCBI Taxonomy" id="27342"/>
    <lineage>
        <taxon>Eukaryota</taxon>
        <taxon>Fungi</taxon>
        <taxon>Dikarya</taxon>
        <taxon>Basidiomycota</taxon>
        <taxon>Agaricomycotina</taxon>
        <taxon>Agaricomycetes</taxon>
        <taxon>Hymenochaetales</taxon>
        <taxon>Schizoporaceae</taxon>
        <taxon>Schizopora</taxon>
    </lineage>
</organism>
<proteinExistence type="predicted"/>
<evidence type="ECO:0008006" key="4">
    <source>
        <dbReference type="Google" id="ProtNLM"/>
    </source>
</evidence>
<dbReference type="InParanoid" id="A0A0H2RN64"/>
<dbReference type="OrthoDB" id="10052172at2759"/>
<name>A0A0H2RN64_9AGAM</name>
<evidence type="ECO:0000313" key="2">
    <source>
        <dbReference type="EMBL" id="KLO10893.1"/>
    </source>
</evidence>
<sequence>MTRNIKEGDKVEYAPYHQAVNPKTAKAHTTGEVTSVNHKPTKADPNHKTYTILNDNTGKETTYGARSITENMGPAEELEQDE</sequence>
<evidence type="ECO:0000256" key="1">
    <source>
        <dbReference type="SAM" id="MobiDB-lite"/>
    </source>
</evidence>
<evidence type="ECO:0000313" key="3">
    <source>
        <dbReference type="Proteomes" id="UP000053477"/>
    </source>
</evidence>
<keyword evidence="3" id="KW-1185">Reference proteome</keyword>
<protein>
    <recommendedName>
        <fullName evidence="4">Hypervirulence associated protein TUDOR domain-containing protein</fullName>
    </recommendedName>
</protein>
<dbReference type="EMBL" id="KQ086014">
    <property type="protein sequence ID" value="KLO10893.1"/>
    <property type="molecule type" value="Genomic_DNA"/>
</dbReference>
<feature type="compositionally biased region" description="Polar residues" evidence="1">
    <location>
        <begin position="48"/>
        <end position="60"/>
    </location>
</feature>
<gene>
    <name evidence="2" type="ORF">SCHPADRAFT_942496</name>
</gene>
<dbReference type="Proteomes" id="UP000053477">
    <property type="component" value="Unassembled WGS sequence"/>
</dbReference>
<accession>A0A0H2RN64</accession>
<dbReference type="AlphaFoldDB" id="A0A0H2RN64"/>
<feature type="region of interest" description="Disordered" evidence="1">
    <location>
        <begin position="22"/>
        <end position="82"/>
    </location>
</feature>
<reference evidence="2 3" key="1">
    <citation type="submission" date="2015-04" db="EMBL/GenBank/DDBJ databases">
        <title>Complete genome sequence of Schizopora paradoxa KUC8140, a cosmopolitan wood degrader in East Asia.</title>
        <authorList>
            <consortium name="DOE Joint Genome Institute"/>
            <person name="Min B."/>
            <person name="Park H."/>
            <person name="Jang Y."/>
            <person name="Kim J.-J."/>
            <person name="Kim K.H."/>
            <person name="Pangilinan J."/>
            <person name="Lipzen A."/>
            <person name="Riley R."/>
            <person name="Grigoriev I.V."/>
            <person name="Spatafora J.W."/>
            <person name="Choi I.-G."/>
        </authorList>
    </citation>
    <scope>NUCLEOTIDE SEQUENCE [LARGE SCALE GENOMIC DNA]</scope>
    <source>
        <strain evidence="2 3">KUC8140</strain>
    </source>
</reference>